<keyword evidence="1" id="KW-0472">Membrane</keyword>
<evidence type="ECO:0000256" key="1">
    <source>
        <dbReference type="SAM" id="Phobius"/>
    </source>
</evidence>
<dbReference type="EMBL" id="KL198053">
    <property type="protein sequence ID" value="KDQ12071.1"/>
    <property type="molecule type" value="Genomic_DNA"/>
</dbReference>
<feature type="transmembrane region" description="Helical" evidence="1">
    <location>
        <begin position="31"/>
        <end position="54"/>
    </location>
</feature>
<accession>A0A067MKG6</accession>
<keyword evidence="3" id="KW-1185">Reference proteome</keyword>
<dbReference type="AlphaFoldDB" id="A0A067MKG6"/>
<keyword evidence="1" id="KW-1133">Transmembrane helix</keyword>
<evidence type="ECO:0000313" key="2">
    <source>
        <dbReference type="EMBL" id="KDQ12071.1"/>
    </source>
</evidence>
<dbReference type="HOGENOM" id="CLU_900118_0_0_1"/>
<reference evidence="3" key="1">
    <citation type="journal article" date="2014" name="Proc. Natl. Acad. Sci. U.S.A.">
        <title>Extensive sampling of basidiomycete genomes demonstrates inadequacy of the white-rot/brown-rot paradigm for wood decay fungi.</title>
        <authorList>
            <person name="Riley R."/>
            <person name="Salamov A.A."/>
            <person name="Brown D.W."/>
            <person name="Nagy L.G."/>
            <person name="Floudas D."/>
            <person name="Held B.W."/>
            <person name="Levasseur A."/>
            <person name="Lombard V."/>
            <person name="Morin E."/>
            <person name="Otillar R."/>
            <person name="Lindquist E.A."/>
            <person name="Sun H."/>
            <person name="LaButti K.M."/>
            <person name="Schmutz J."/>
            <person name="Jabbour D."/>
            <person name="Luo H."/>
            <person name="Baker S.E."/>
            <person name="Pisabarro A.G."/>
            <person name="Walton J.D."/>
            <person name="Blanchette R.A."/>
            <person name="Henrissat B."/>
            <person name="Martin F."/>
            <person name="Cullen D."/>
            <person name="Hibbett D.S."/>
            <person name="Grigoriev I.V."/>
        </authorList>
    </citation>
    <scope>NUCLEOTIDE SEQUENCE [LARGE SCALE GENOMIC DNA]</scope>
    <source>
        <strain evidence="3">FD-172 SS1</strain>
    </source>
</reference>
<keyword evidence="1" id="KW-0812">Transmembrane</keyword>
<gene>
    <name evidence="2" type="ORF">BOTBODRAFT_430590</name>
</gene>
<proteinExistence type="predicted"/>
<evidence type="ECO:0000313" key="3">
    <source>
        <dbReference type="Proteomes" id="UP000027195"/>
    </source>
</evidence>
<dbReference type="InParanoid" id="A0A067MKG6"/>
<name>A0A067MKG6_BOTB1</name>
<sequence>MVFLARHTLLPIHRRGKKLQKYRRSRTDGEVFWSFGLCSGSLLCPTIFLHPFIVHFLCHTHTFPSQFTCLPYPSFLPLCFSKSFPFFFSPFPPFFLQRGAVFLWSWGDVLGPPGILHDSCMIGTGFRGWIFTTIVVLNPARHFNSSTYASSAYPIKTTLQLGLISCAASAKAVLYYRGGSSWWRCAAGLPGLPRASSAPSRFSSGVDRLDVGLKGTNGGVGDWEAAGIVLGLLPLWVGGRVGGRVALGEVSLVVASAWAWSWSELELELGNDGRRGIRGDSAIFLAPFSGMPLWCLSLAVVGSSLGAGR</sequence>
<organism evidence="2 3">
    <name type="scientific">Botryobasidium botryosum (strain FD-172 SS1)</name>
    <dbReference type="NCBI Taxonomy" id="930990"/>
    <lineage>
        <taxon>Eukaryota</taxon>
        <taxon>Fungi</taxon>
        <taxon>Dikarya</taxon>
        <taxon>Basidiomycota</taxon>
        <taxon>Agaricomycotina</taxon>
        <taxon>Agaricomycetes</taxon>
        <taxon>Cantharellales</taxon>
        <taxon>Botryobasidiaceae</taxon>
        <taxon>Botryobasidium</taxon>
    </lineage>
</organism>
<protein>
    <submittedName>
        <fullName evidence="2">Uncharacterized protein</fullName>
    </submittedName>
</protein>
<dbReference type="Proteomes" id="UP000027195">
    <property type="component" value="Unassembled WGS sequence"/>
</dbReference>